<protein>
    <submittedName>
        <fullName evidence="2">Uncharacterized protein</fullName>
    </submittedName>
</protein>
<feature type="chain" id="PRO_5013216472" evidence="1">
    <location>
        <begin position="26"/>
        <end position="152"/>
    </location>
</feature>
<gene>
    <name evidence="2" type="ORF">THTE_0102</name>
</gene>
<evidence type="ECO:0000256" key="1">
    <source>
        <dbReference type="SAM" id="SignalP"/>
    </source>
</evidence>
<reference evidence="2 3" key="1">
    <citation type="journal article" name="Front. Microbiol.">
        <title>Sugar Metabolism of the First Thermophilic Planctomycete Thermogutta terrifontis: Comparative Genomic and Transcriptomic Approaches.</title>
        <authorList>
            <person name="Elcheninov A.G."/>
            <person name="Menzel P."/>
            <person name="Gudbergsdottir S.R."/>
            <person name="Slesarev A.I."/>
            <person name="Kadnikov V.V."/>
            <person name="Krogh A."/>
            <person name="Bonch-Osmolovskaya E.A."/>
            <person name="Peng X."/>
            <person name="Kublanov I.V."/>
        </authorList>
    </citation>
    <scope>NUCLEOTIDE SEQUENCE [LARGE SCALE GENOMIC DNA]</scope>
    <source>
        <strain evidence="2 3">R1</strain>
    </source>
</reference>
<feature type="signal peptide" evidence="1">
    <location>
        <begin position="1"/>
        <end position="25"/>
    </location>
</feature>
<dbReference type="KEGG" id="ttf:THTE_0102"/>
<accession>A0A286R9R0</accession>
<dbReference type="Proteomes" id="UP000215086">
    <property type="component" value="Chromosome"/>
</dbReference>
<proteinExistence type="predicted"/>
<keyword evidence="1" id="KW-0732">Signal</keyword>
<sequence length="152" mass="16898">MKRRVRLVWFALAAGIALIAGFAQSGCFTRTASKPREESTIKVLGLLYGQYMGQHMGKAPPSEQAFREFVQKQTAFLQQFHVENVDELFRSARDGEPYTVVYGDLSQAGQLLGAPVIAWEKKGVNGRRYVVNTLGSVKEVTDEEFAKLGRPS</sequence>
<organism evidence="2 3">
    <name type="scientific">Thermogutta terrifontis</name>
    <dbReference type="NCBI Taxonomy" id="1331910"/>
    <lineage>
        <taxon>Bacteria</taxon>
        <taxon>Pseudomonadati</taxon>
        <taxon>Planctomycetota</taxon>
        <taxon>Planctomycetia</taxon>
        <taxon>Pirellulales</taxon>
        <taxon>Thermoguttaceae</taxon>
        <taxon>Thermogutta</taxon>
    </lineage>
</organism>
<dbReference type="AlphaFoldDB" id="A0A286R9R0"/>
<evidence type="ECO:0000313" key="2">
    <source>
        <dbReference type="EMBL" id="ASV72704.1"/>
    </source>
</evidence>
<name>A0A286R9R0_9BACT</name>
<keyword evidence="3" id="KW-1185">Reference proteome</keyword>
<dbReference type="OrthoDB" id="274821at2"/>
<dbReference type="EMBL" id="CP018477">
    <property type="protein sequence ID" value="ASV72704.1"/>
    <property type="molecule type" value="Genomic_DNA"/>
</dbReference>
<evidence type="ECO:0000313" key="3">
    <source>
        <dbReference type="Proteomes" id="UP000215086"/>
    </source>
</evidence>
<dbReference type="RefSeq" id="WP_095413560.1">
    <property type="nucleotide sequence ID" value="NZ_CP018477.1"/>
</dbReference>